<dbReference type="InterPro" id="IPR050490">
    <property type="entry name" value="Bact_solute-bd_prot1"/>
</dbReference>
<dbReference type="Proteomes" id="UP000641588">
    <property type="component" value="Unassembled WGS sequence"/>
</dbReference>
<dbReference type="Pfam" id="PF01547">
    <property type="entry name" value="SBP_bac_1"/>
    <property type="match status" value="1"/>
</dbReference>
<keyword evidence="5" id="KW-0449">Lipoprotein</keyword>
<feature type="signal peptide" evidence="6">
    <location>
        <begin position="1"/>
        <end position="23"/>
    </location>
</feature>
<evidence type="ECO:0000256" key="1">
    <source>
        <dbReference type="ARBA" id="ARBA00022475"/>
    </source>
</evidence>
<dbReference type="InterPro" id="IPR006059">
    <property type="entry name" value="SBP"/>
</dbReference>
<evidence type="ECO:0000256" key="2">
    <source>
        <dbReference type="ARBA" id="ARBA00022729"/>
    </source>
</evidence>
<dbReference type="Gene3D" id="3.40.190.10">
    <property type="entry name" value="Periplasmic binding protein-like II"/>
    <property type="match status" value="2"/>
</dbReference>
<evidence type="ECO:0000313" key="8">
    <source>
        <dbReference type="Proteomes" id="UP000641588"/>
    </source>
</evidence>
<evidence type="ECO:0000256" key="6">
    <source>
        <dbReference type="SAM" id="SignalP"/>
    </source>
</evidence>
<keyword evidence="1" id="KW-1003">Cell membrane</keyword>
<keyword evidence="3" id="KW-0472">Membrane</keyword>
<evidence type="ECO:0000313" key="7">
    <source>
        <dbReference type="EMBL" id="NOU91668.1"/>
    </source>
</evidence>
<evidence type="ECO:0000256" key="4">
    <source>
        <dbReference type="ARBA" id="ARBA00023139"/>
    </source>
</evidence>
<dbReference type="RefSeq" id="WP_171649834.1">
    <property type="nucleotide sequence ID" value="NZ_WHOD01000003.1"/>
</dbReference>
<protein>
    <submittedName>
        <fullName evidence="7">Extracellular solute-binding protein</fullName>
    </submittedName>
</protein>
<dbReference type="PANTHER" id="PTHR43649">
    <property type="entry name" value="ARABINOSE-BINDING PROTEIN-RELATED"/>
    <property type="match status" value="1"/>
</dbReference>
<dbReference type="PROSITE" id="PS51257">
    <property type="entry name" value="PROKAR_LIPOPROTEIN"/>
    <property type="match status" value="1"/>
</dbReference>
<reference evidence="7" key="1">
    <citation type="submission" date="2019-10" db="EMBL/GenBank/DDBJ databases">
        <title>Description of Paenibacillus glebae sp. nov.</title>
        <authorList>
            <person name="Carlier A."/>
            <person name="Qi S."/>
        </authorList>
    </citation>
    <scope>NUCLEOTIDE SEQUENCE</scope>
    <source>
        <strain evidence="7">LMG 31456</strain>
    </source>
</reference>
<organism evidence="7 8">
    <name type="scientific">Paenibacillus foliorum</name>
    <dbReference type="NCBI Taxonomy" id="2654974"/>
    <lineage>
        <taxon>Bacteria</taxon>
        <taxon>Bacillati</taxon>
        <taxon>Bacillota</taxon>
        <taxon>Bacilli</taxon>
        <taxon>Bacillales</taxon>
        <taxon>Paenibacillaceae</taxon>
        <taxon>Paenibacillus</taxon>
    </lineage>
</organism>
<dbReference type="AlphaFoldDB" id="A0A972GP82"/>
<dbReference type="SUPFAM" id="SSF53850">
    <property type="entry name" value="Periplasmic binding protein-like II"/>
    <property type="match status" value="1"/>
</dbReference>
<keyword evidence="8" id="KW-1185">Reference proteome</keyword>
<comment type="caution">
    <text evidence="7">The sequence shown here is derived from an EMBL/GenBank/DDBJ whole genome shotgun (WGS) entry which is preliminary data.</text>
</comment>
<keyword evidence="4" id="KW-0564">Palmitate</keyword>
<accession>A0A972GP82</accession>
<dbReference type="PANTHER" id="PTHR43649:SF33">
    <property type="entry name" value="POLYGALACTURONAN_RHAMNOGALACTURONAN-BINDING PROTEIN YTCQ"/>
    <property type="match status" value="1"/>
</dbReference>
<feature type="chain" id="PRO_5039351960" evidence="6">
    <location>
        <begin position="24"/>
        <end position="556"/>
    </location>
</feature>
<gene>
    <name evidence="7" type="ORF">GC093_00240</name>
</gene>
<proteinExistence type="predicted"/>
<name>A0A972GP82_9BACL</name>
<evidence type="ECO:0000256" key="5">
    <source>
        <dbReference type="ARBA" id="ARBA00023288"/>
    </source>
</evidence>
<sequence>MKRKKVLASSFCLVLSMSMVLSACSGTKDGANSGEKENTGAKINPVGKYPIADEKINLKVFTQQDVNVENLETNDFTKWYESKTNVHVEWEVVPKSAAAEKLQVKLAGGDLPEVFMSAGITDSQLVAYGSQGLFMPLNDLIDKYAPNVKKMMKNSPWLDQYMYTPDGKIYSIPNVGETFHATMPKKLFIYKPWLDKLGLQIPTTTEELYNVLLAFKTKDPNGNGKADEIPLSGANGTTNSNNEPESFIMQSFVYYDKTSYLMVDKGQVEFAADKPGYKEGLKYVRRLVQDGLLQPDAFIQDRKALTALAEDPAGSRLGAGTALYWGNMTIDNGPSGRYKDYVAVPVLKGPNGQFFGFDRGHVPSAGAFVITRNNKNPEASMRWIDWFFDEHAKLNEGWSDYLGQEGVGWKKPESGMKGIDGRPATYHMIMPFGTKNNNRWTQTAPRYQDEAFRMSLAATPEAETEVRLQANTKELYKPFSKAEMQVPHMFFKEEDLAKFGDIQKNITTVVQDFMLKFVTGSLDIEKDWGKYTQELDNAGLQQYLKIVRENYSKIKK</sequence>
<dbReference type="EMBL" id="WHOD01000003">
    <property type="protein sequence ID" value="NOU91668.1"/>
    <property type="molecule type" value="Genomic_DNA"/>
</dbReference>
<keyword evidence="2 6" id="KW-0732">Signal</keyword>
<evidence type="ECO:0000256" key="3">
    <source>
        <dbReference type="ARBA" id="ARBA00023136"/>
    </source>
</evidence>